<name>A0A934SDT3_9BACT</name>
<dbReference type="AlphaFoldDB" id="A0A934SDT3"/>
<comment type="caution">
    <text evidence="1">The sequence shown here is derived from an EMBL/GenBank/DDBJ whole genome shotgun (WGS) entry which is preliminary data.</text>
</comment>
<protein>
    <submittedName>
        <fullName evidence="1">Uncharacterized protein</fullName>
    </submittedName>
</protein>
<reference evidence="1" key="1">
    <citation type="submission" date="2021-01" db="EMBL/GenBank/DDBJ databases">
        <title>Modified the classification status of verrucomicrobia.</title>
        <authorList>
            <person name="Feng X."/>
        </authorList>
    </citation>
    <scope>NUCLEOTIDE SEQUENCE</scope>
    <source>
        <strain evidence="1">KCTC 22041</strain>
    </source>
</reference>
<evidence type="ECO:0000313" key="1">
    <source>
        <dbReference type="EMBL" id="MBK1883383.1"/>
    </source>
</evidence>
<gene>
    <name evidence="1" type="ORF">JIN85_13235</name>
</gene>
<proteinExistence type="predicted"/>
<dbReference type="EMBL" id="JAENIJ010000021">
    <property type="protein sequence ID" value="MBK1883383.1"/>
    <property type="molecule type" value="Genomic_DNA"/>
</dbReference>
<dbReference type="Proteomes" id="UP000603141">
    <property type="component" value="Unassembled WGS sequence"/>
</dbReference>
<dbReference type="RefSeq" id="WP_200271478.1">
    <property type="nucleotide sequence ID" value="NZ_JAENIJ010000021.1"/>
</dbReference>
<accession>A0A934SDT3</accession>
<organism evidence="1 2">
    <name type="scientific">Luteolibacter pohnpeiensis</name>
    <dbReference type="NCBI Taxonomy" id="454153"/>
    <lineage>
        <taxon>Bacteria</taxon>
        <taxon>Pseudomonadati</taxon>
        <taxon>Verrucomicrobiota</taxon>
        <taxon>Verrucomicrobiia</taxon>
        <taxon>Verrucomicrobiales</taxon>
        <taxon>Verrucomicrobiaceae</taxon>
        <taxon>Luteolibacter</taxon>
    </lineage>
</organism>
<keyword evidence="2" id="KW-1185">Reference proteome</keyword>
<evidence type="ECO:0000313" key="2">
    <source>
        <dbReference type="Proteomes" id="UP000603141"/>
    </source>
</evidence>
<sequence>MDQKSIESDKNQVADAFSGSPNRLLKLFSADLRHFHDQQAMRECHPNWGKSAD</sequence>